<comment type="similarity">
    <text evidence="2">Belongs to the ABC transporter superfamily.</text>
</comment>
<dbReference type="Pfam" id="PF08352">
    <property type="entry name" value="oligo_HPY"/>
    <property type="match status" value="1"/>
</dbReference>
<dbReference type="PANTHER" id="PTHR43776:SF7">
    <property type="entry name" value="D,D-DIPEPTIDE TRANSPORT ATP-BINDING PROTEIN DDPF-RELATED"/>
    <property type="match status" value="1"/>
</dbReference>
<comment type="caution">
    <text evidence="7">The sequence shown here is derived from an EMBL/GenBank/DDBJ whole genome shotgun (WGS) entry which is preliminary data.</text>
</comment>
<dbReference type="PROSITE" id="PS50893">
    <property type="entry name" value="ABC_TRANSPORTER_2"/>
    <property type="match status" value="1"/>
</dbReference>
<comment type="subcellular location">
    <subcellularLocation>
        <location evidence="1">Cell inner membrane</location>
        <topology evidence="1">Peripheral membrane protein</topology>
    </subcellularLocation>
</comment>
<keyword evidence="3" id="KW-0813">Transport</keyword>
<dbReference type="Pfam" id="PF00005">
    <property type="entry name" value="ABC_tran"/>
    <property type="match status" value="1"/>
</dbReference>
<dbReference type="GO" id="GO:0005524">
    <property type="term" value="F:ATP binding"/>
    <property type="evidence" value="ECO:0007669"/>
    <property type="project" value="UniProtKB-KW"/>
</dbReference>
<evidence type="ECO:0000256" key="3">
    <source>
        <dbReference type="ARBA" id="ARBA00022448"/>
    </source>
</evidence>
<dbReference type="FunFam" id="3.40.50.300:FF:000016">
    <property type="entry name" value="Oligopeptide ABC transporter ATP-binding component"/>
    <property type="match status" value="1"/>
</dbReference>
<evidence type="ECO:0000256" key="5">
    <source>
        <dbReference type="ARBA" id="ARBA00022840"/>
    </source>
</evidence>
<name>A0A8J7QZS7_9HYPH</name>
<dbReference type="Proteomes" id="UP000666240">
    <property type="component" value="Unassembled WGS sequence"/>
</dbReference>
<dbReference type="NCBIfam" id="TIGR01727">
    <property type="entry name" value="oligo_HPY"/>
    <property type="match status" value="1"/>
</dbReference>
<dbReference type="GO" id="GO:0055085">
    <property type="term" value="P:transmembrane transport"/>
    <property type="evidence" value="ECO:0007669"/>
    <property type="project" value="UniProtKB-ARBA"/>
</dbReference>
<dbReference type="PANTHER" id="PTHR43776">
    <property type="entry name" value="TRANSPORT ATP-BINDING PROTEIN"/>
    <property type="match status" value="1"/>
</dbReference>
<sequence length="329" mass="35770">MTPFEQSDPLLSVRALEKQFEGKGGMFGKKRAVRAVDDISFDVGRGETVGLVGESGCGKTTVGRLVLHLLEPSGGEVRFNGQNLQTLDAGVLRSMRQHMQIIFQDPLGALNPRMSVGELIMEPLVIHGVGDAVARQKRLSQLLGQVGLATYHAARFPHEFSGGQRQRICIARALALNPSFIVCDEAASALDVSIQAQILNLLQDLKHELGLTYLFISHDLGVIRHISDRVAVMYLGKIVEIGTKHEIFDTPQHPYTVALLRSAPSRNRGKTRYAAIKGDLPNPANPPSGCRFHTRCPIAQPICKQQEPPLAETAAGQRAACHFPGTLAP</sequence>
<evidence type="ECO:0000256" key="4">
    <source>
        <dbReference type="ARBA" id="ARBA00022741"/>
    </source>
</evidence>
<dbReference type="Gene3D" id="3.40.50.300">
    <property type="entry name" value="P-loop containing nucleotide triphosphate hydrolases"/>
    <property type="match status" value="1"/>
</dbReference>
<dbReference type="InterPro" id="IPR050319">
    <property type="entry name" value="ABC_transp_ATP-bind"/>
</dbReference>
<dbReference type="AlphaFoldDB" id="A0A8J7QZS7"/>
<dbReference type="RefSeq" id="WP_209334281.1">
    <property type="nucleotide sequence ID" value="NZ_JAGIYY010000001.1"/>
</dbReference>
<evidence type="ECO:0000256" key="2">
    <source>
        <dbReference type="ARBA" id="ARBA00005417"/>
    </source>
</evidence>
<dbReference type="GO" id="GO:0015833">
    <property type="term" value="P:peptide transport"/>
    <property type="evidence" value="ECO:0007669"/>
    <property type="project" value="InterPro"/>
</dbReference>
<reference evidence="7" key="1">
    <citation type="submission" date="2021-03" db="EMBL/GenBank/DDBJ databases">
        <title>Genome sequencing and assembly of Tianweitania sediminis.</title>
        <authorList>
            <person name="Chhetri G."/>
        </authorList>
    </citation>
    <scope>NUCLEOTIDE SEQUENCE</scope>
    <source>
        <strain evidence="7">Z8</strain>
    </source>
</reference>
<feature type="domain" description="ABC transporter" evidence="6">
    <location>
        <begin position="11"/>
        <end position="260"/>
    </location>
</feature>
<evidence type="ECO:0000259" key="6">
    <source>
        <dbReference type="PROSITE" id="PS50893"/>
    </source>
</evidence>
<evidence type="ECO:0000313" key="7">
    <source>
        <dbReference type="EMBL" id="MBP0438377.1"/>
    </source>
</evidence>
<evidence type="ECO:0000313" key="8">
    <source>
        <dbReference type="Proteomes" id="UP000666240"/>
    </source>
</evidence>
<dbReference type="EMBL" id="JAGIYY010000001">
    <property type="protein sequence ID" value="MBP0438377.1"/>
    <property type="molecule type" value="Genomic_DNA"/>
</dbReference>
<dbReference type="InterPro" id="IPR003593">
    <property type="entry name" value="AAA+_ATPase"/>
</dbReference>
<dbReference type="GO" id="GO:0016887">
    <property type="term" value="F:ATP hydrolysis activity"/>
    <property type="evidence" value="ECO:0007669"/>
    <property type="project" value="InterPro"/>
</dbReference>
<dbReference type="InterPro" id="IPR013563">
    <property type="entry name" value="Oligopep_ABC_C"/>
</dbReference>
<evidence type="ECO:0000256" key="1">
    <source>
        <dbReference type="ARBA" id="ARBA00004417"/>
    </source>
</evidence>
<gene>
    <name evidence="7" type="ORF">J5Y06_06925</name>
</gene>
<dbReference type="CDD" id="cd03257">
    <property type="entry name" value="ABC_NikE_OppD_transporters"/>
    <property type="match status" value="1"/>
</dbReference>
<keyword evidence="5 7" id="KW-0067">ATP-binding</keyword>
<dbReference type="SMART" id="SM00382">
    <property type="entry name" value="AAA"/>
    <property type="match status" value="1"/>
</dbReference>
<accession>A0A8J7QZS7</accession>
<keyword evidence="8" id="KW-1185">Reference proteome</keyword>
<dbReference type="InterPro" id="IPR017871">
    <property type="entry name" value="ABC_transporter-like_CS"/>
</dbReference>
<dbReference type="InterPro" id="IPR003439">
    <property type="entry name" value="ABC_transporter-like_ATP-bd"/>
</dbReference>
<keyword evidence="4" id="KW-0547">Nucleotide-binding</keyword>
<dbReference type="PROSITE" id="PS00211">
    <property type="entry name" value="ABC_TRANSPORTER_1"/>
    <property type="match status" value="1"/>
</dbReference>
<protein>
    <submittedName>
        <fullName evidence="7">ABC transporter ATP-binding protein</fullName>
    </submittedName>
</protein>
<proteinExistence type="inferred from homology"/>
<dbReference type="InterPro" id="IPR027417">
    <property type="entry name" value="P-loop_NTPase"/>
</dbReference>
<dbReference type="GO" id="GO:0005886">
    <property type="term" value="C:plasma membrane"/>
    <property type="evidence" value="ECO:0007669"/>
    <property type="project" value="UniProtKB-SubCell"/>
</dbReference>
<dbReference type="SUPFAM" id="SSF52540">
    <property type="entry name" value="P-loop containing nucleoside triphosphate hydrolases"/>
    <property type="match status" value="1"/>
</dbReference>
<organism evidence="7 8">
    <name type="scientific">Tianweitania sediminis</name>
    <dbReference type="NCBI Taxonomy" id="1502156"/>
    <lineage>
        <taxon>Bacteria</taxon>
        <taxon>Pseudomonadati</taxon>
        <taxon>Pseudomonadota</taxon>
        <taxon>Alphaproteobacteria</taxon>
        <taxon>Hyphomicrobiales</taxon>
        <taxon>Phyllobacteriaceae</taxon>
        <taxon>Tianweitania</taxon>
    </lineage>
</organism>